<evidence type="ECO:0008006" key="4">
    <source>
        <dbReference type="Google" id="ProtNLM"/>
    </source>
</evidence>
<organism evidence="2 3">
    <name type="scientific">Drosophila ananassae</name>
    <name type="common">Fruit fly</name>
    <dbReference type="NCBI Taxonomy" id="7217"/>
    <lineage>
        <taxon>Eukaryota</taxon>
        <taxon>Metazoa</taxon>
        <taxon>Ecdysozoa</taxon>
        <taxon>Arthropoda</taxon>
        <taxon>Hexapoda</taxon>
        <taxon>Insecta</taxon>
        <taxon>Pterygota</taxon>
        <taxon>Neoptera</taxon>
        <taxon>Endopterygota</taxon>
        <taxon>Diptera</taxon>
        <taxon>Brachycera</taxon>
        <taxon>Muscomorpha</taxon>
        <taxon>Ephydroidea</taxon>
        <taxon>Drosophilidae</taxon>
        <taxon>Drosophila</taxon>
        <taxon>Sophophora</taxon>
    </lineage>
</organism>
<dbReference type="Proteomes" id="UP000007801">
    <property type="component" value="Unassembled WGS sequence"/>
</dbReference>
<dbReference type="EMBL" id="CH902618">
    <property type="protein sequence ID" value="EDV39550.1"/>
    <property type="molecule type" value="Genomic_DNA"/>
</dbReference>
<dbReference type="OrthoDB" id="10447377at2759"/>
<protein>
    <recommendedName>
        <fullName evidence="4">Neuropeptide-like 2</fullName>
    </recommendedName>
</protein>
<dbReference type="HOGENOM" id="CLU_167078_1_0_1"/>
<evidence type="ECO:0000256" key="1">
    <source>
        <dbReference type="SAM" id="SignalP"/>
    </source>
</evidence>
<feature type="signal peptide" evidence="1">
    <location>
        <begin position="1"/>
        <end position="19"/>
    </location>
</feature>
<dbReference type="CTD" id="50286"/>
<evidence type="ECO:0000313" key="2">
    <source>
        <dbReference type="EMBL" id="EDV39550.1"/>
    </source>
</evidence>
<evidence type="ECO:0000313" key="3">
    <source>
        <dbReference type="Proteomes" id="UP000007801"/>
    </source>
</evidence>
<reference evidence="2 3" key="1">
    <citation type="journal article" date="2007" name="Nature">
        <title>Evolution of genes and genomes on the Drosophila phylogeny.</title>
        <authorList>
            <consortium name="Drosophila 12 Genomes Consortium"/>
            <person name="Clark A.G."/>
            <person name="Eisen M.B."/>
            <person name="Smith D.R."/>
            <person name="Bergman C.M."/>
            <person name="Oliver B."/>
            <person name="Markow T.A."/>
            <person name="Kaufman T.C."/>
            <person name="Kellis M."/>
            <person name="Gelbart W."/>
            <person name="Iyer V.N."/>
            <person name="Pollard D.A."/>
            <person name="Sackton T.B."/>
            <person name="Larracuente A.M."/>
            <person name="Singh N.D."/>
            <person name="Abad J.P."/>
            <person name="Abt D.N."/>
            <person name="Adryan B."/>
            <person name="Aguade M."/>
            <person name="Akashi H."/>
            <person name="Anderson W.W."/>
            <person name="Aquadro C.F."/>
            <person name="Ardell D.H."/>
            <person name="Arguello R."/>
            <person name="Artieri C.G."/>
            <person name="Barbash D.A."/>
            <person name="Barker D."/>
            <person name="Barsanti P."/>
            <person name="Batterham P."/>
            <person name="Batzoglou S."/>
            <person name="Begun D."/>
            <person name="Bhutkar A."/>
            <person name="Blanco E."/>
            <person name="Bosak S.A."/>
            <person name="Bradley R.K."/>
            <person name="Brand A.D."/>
            <person name="Brent M.R."/>
            <person name="Brooks A.N."/>
            <person name="Brown R.H."/>
            <person name="Butlin R.K."/>
            <person name="Caggese C."/>
            <person name="Calvi B.R."/>
            <person name="Bernardo de Carvalho A."/>
            <person name="Caspi A."/>
            <person name="Castrezana S."/>
            <person name="Celniker S.E."/>
            <person name="Chang J.L."/>
            <person name="Chapple C."/>
            <person name="Chatterji S."/>
            <person name="Chinwalla A."/>
            <person name="Civetta A."/>
            <person name="Clifton S.W."/>
            <person name="Comeron J.M."/>
            <person name="Costello J.C."/>
            <person name="Coyne J.A."/>
            <person name="Daub J."/>
            <person name="David R.G."/>
            <person name="Delcher A.L."/>
            <person name="Delehaunty K."/>
            <person name="Do C.B."/>
            <person name="Ebling H."/>
            <person name="Edwards K."/>
            <person name="Eickbush T."/>
            <person name="Evans J.D."/>
            <person name="Filipski A."/>
            <person name="Findeiss S."/>
            <person name="Freyhult E."/>
            <person name="Fulton L."/>
            <person name="Fulton R."/>
            <person name="Garcia A.C."/>
            <person name="Gardiner A."/>
            <person name="Garfield D.A."/>
            <person name="Garvin B.E."/>
            <person name="Gibson G."/>
            <person name="Gilbert D."/>
            <person name="Gnerre S."/>
            <person name="Godfrey J."/>
            <person name="Good R."/>
            <person name="Gotea V."/>
            <person name="Gravely B."/>
            <person name="Greenberg A.J."/>
            <person name="Griffiths-Jones S."/>
            <person name="Gross S."/>
            <person name="Guigo R."/>
            <person name="Gustafson E.A."/>
            <person name="Haerty W."/>
            <person name="Hahn M.W."/>
            <person name="Halligan D.L."/>
            <person name="Halpern A.L."/>
            <person name="Halter G.M."/>
            <person name="Han M.V."/>
            <person name="Heger A."/>
            <person name="Hillier L."/>
            <person name="Hinrichs A.S."/>
            <person name="Holmes I."/>
            <person name="Hoskins R.A."/>
            <person name="Hubisz M.J."/>
            <person name="Hultmark D."/>
            <person name="Huntley M.A."/>
            <person name="Jaffe D.B."/>
            <person name="Jagadeeshan S."/>
            <person name="Jeck W.R."/>
            <person name="Johnson J."/>
            <person name="Jones C.D."/>
            <person name="Jordan W.C."/>
            <person name="Karpen G.H."/>
            <person name="Kataoka E."/>
            <person name="Keightley P.D."/>
            <person name="Kheradpour P."/>
            <person name="Kirkness E.F."/>
            <person name="Koerich L.B."/>
            <person name="Kristiansen K."/>
            <person name="Kudrna D."/>
            <person name="Kulathinal R.J."/>
            <person name="Kumar S."/>
            <person name="Kwok R."/>
            <person name="Lander E."/>
            <person name="Langley C.H."/>
            <person name="Lapoint R."/>
            <person name="Lazzaro B.P."/>
            <person name="Lee S.J."/>
            <person name="Levesque L."/>
            <person name="Li R."/>
            <person name="Lin C.F."/>
            <person name="Lin M.F."/>
            <person name="Lindblad-Toh K."/>
            <person name="Llopart A."/>
            <person name="Long M."/>
            <person name="Low L."/>
            <person name="Lozovsky E."/>
            <person name="Lu J."/>
            <person name="Luo M."/>
            <person name="Machado C.A."/>
            <person name="Makalowski W."/>
            <person name="Marzo M."/>
            <person name="Matsuda M."/>
            <person name="Matzkin L."/>
            <person name="McAllister B."/>
            <person name="McBride C.S."/>
            <person name="McKernan B."/>
            <person name="McKernan K."/>
            <person name="Mendez-Lago M."/>
            <person name="Minx P."/>
            <person name="Mollenhauer M.U."/>
            <person name="Montooth K."/>
            <person name="Mount S.M."/>
            <person name="Mu X."/>
            <person name="Myers E."/>
            <person name="Negre B."/>
            <person name="Newfeld S."/>
            <person name="Nielsen R."/>
            <person name="Noor M.A."/>
            <person name="O'Grady P."/>
            <person name="Pachter L."/>
            <person name="Papaceit M."/>
            <person name="Parisi M.J."/>
            <person name="Parisi M."/>
            <person name="Parts L."/>
            <person name="Pedersen J.S."/>
            <person name="Pesole G."/>
            <person name="Phillippy A.M."/>
            <person name="Ponting C.P."/>
            <person name="Pop M."/>
            <person name="Porcelli D."/>
            <person name="Powell J.R."/>
            <person name="Prohaska S."/>
            <person name="Pruitt K."/>
            <person name="Puig M."/>
            <person name="Quesneville H."/>
            <person name="Ram K.R."/>
            <person name="Rand D."/>
            <person name="Rasmussen M.D."/>
            <person name="Reed L.K."/>
            <person name="Reenan R."/>
            <person name="Reily A."/>
            <person name="Remington K.A."/>
            <person name="Rieger T.T."/>
            <person name="Ritchie M.G."/>
            <person name="Robin C."/>
            <person name="Rogers Y.H."/>
            <person name="Rohde C."/>
            <person name="Rozas J."/>
            <person name="Rubenfield M.J."/>
            <person name="Ruiz A."/>
            <person name="Russo S."/>
            <person name="Salzberg S.L."/>
            <person name="Sanchez-Gracia A."/>
            <person name="Saranga D.J."/>
            <person name="Sato H."/>
            <person name="Schaeffer S.W."/>
            <person name="Schatz M.C."/>
            <person name="Schlenke T."/>
            <person name="Schwartz R."/>
            <person name="Segarra C."/>
            <person name="Singh R.S."/>
            <person name="Sirot L."/>
            <person name="Sirota M."/>
            <person name="Sisneros N.B."/>
            <person name="Smith C.D."/>
            <person name="Smith T.F."/>
            <person name="Spieth J."/>
            <person name="Stage D.E."/>
            <person name="Stark A."/>
            <person name="Stephan W."/>
            <person name="Strausberg R.L."/>
            <person name="Strempel S."/>
            <person name="Sturgill D."/>
            <person name="Sutton G."/>
            <person name="Sutton G.G."/>
            <person name="Tao W."/>
            <person name="Teichmann S."/>
            <person name="Tobari Y.N."/>
            <person name="Tomimura Y."/>
            <person name="Tsolas J.M."/>
            <person name="Valente V.L."/>
            <person name="Venter E."/>
            <person name="Venter J.C."/>
            <person name="Vicario S."/>
            <person name="Vieira F.G."/>
            <person name="Vilella A.J."/>
            <person name="Villasante A."/>
            <person name="Walenz B."/>
            <person name="Wang J."/>
            <person name="Wasserman M."/>
            <person name="Watts T."/>
            <person name="Wilson D."/>
            <person name="Wilson R.K."/>
            <person name="Wing R.A."/>
            <person name="Wolfner M.F."/>
            <person name="Wong A."/>
            <person name="Wong G.K."/>
            <person name="Wu C.I."/>
            <person name="Wu G."/>
            <person name="Yamamoto D."/>
            <person name="Yang H.P."/>
            <person name="Yang S.P."/>
            <person name="Yorke J.A."/>
            <person name="Yoshida K."/>
            <person name="Zdobnov E."/>
            <person name="Zhang P."/>
            <person name="Zhang Y."/>
            <person name="Zimin A.V."/>
            <person name="Baldwin J."/>
            <person name="Abdouelleil A."/>
            <person name="Abdulkadir J."/>
            <person name="Abebe A."/>
            <person name="Abera B."/>
            <person name="Abreu J."/>
            <person name="Acer S.C."/>
            <person name="Aftuck L."/>
            <person name="Alexander A."/>
            <person name="An P."/>
            <person name="Anderson E."/>
            <person name="Anderson S."/>
            <person name="Arachi H."/>
            <person name="Azer M."/>
            <person name="Bachantsang P."/>
            <person name="Barry A."/>
            <person name="Bayul T."/>
            <person name="Berlin A."/>
            <person name="Bessette D."/>
            <person name="Bloom T."/>
            <person name="Blye J."/>
            <person name="Boguslavskiy L."/>
            <person name="Bonnet C."/>
            <person name="Boukhgalter B."/>
            <person name="Bourzgui I."/>
            <person name="Brown A."/>
            <person name="Cahill P."/>
            <person name="Channer S."/>
            <person name="Cheshatsang Y."/>
            <person name="Chuda L."/>
            <person name="Citroen M."/>
            <person name="Collymore A."/>
            <person name="Cooke P."/>
            <person name="Costello M."/>
            <person name="D'Aco K."/>
            <person name="Daza R."/>
            <person name="De Haan G."/>
            <person name="DeGray S."/>
            <person name="DeMaso C."/>
            <person name="Dhargay N."/>
            <person name="Dooley K."/>
            <person name="Dooley E."/>
            <person name="Doricent M."/>
            <person name="Dorje P."/>
            <person name="Dorjee K."/>
            <person name="Dupes A."/>
            <person name="Elong R."/>
            <person name="Falk J."/>
            <person name="Farina A."/>
            <person name="Faro S."/>
            <person name="Ferguson D."/>
            <person name="Fisher S."/>
            <person name="Foley C.D."/>
            <person name="Franke A."/>
            <person name="Friedrich D."/>
            <person name="Gadbois L."/>
            <person name="Gearin G."/>
            <person name="Gearin C.R."/>
            <person name="Giannoukos G."/>
            <person name="Goode T."/>
            <person name="Graham J."/>
            <person name="Grandbois E."/>
            <person name="Grewal S."/>
            <person name="Gyaltsen K."/>
            <person name="Hafez N."/>
            <person name="Hagos B."/>
            <person name="Hall J."/>
            <person name="Henson C."/>
            <person name="Hollinger A."/>
            <person name="Honan T."/>
            <person name="Huard M.D."/>
            <person name="Hughes L."/>
            <person name="Hurhula B."/>
            <person name="Husby M.E."/>
            <person name="Kamat A."/>
            <person name="Kanga B."/>
            <person name="Kashin S."/>
            <person name="Khazanovich D."/>
            <person name="Kisner P."/>
            <person name="Lance K."/>
            <person name="Lara M."/>
            <person name="Lee W."/>
            <person name="Lennon N."/>
            <person name="Letendre F."/>
            <person name="LeVine R."/>
            <person name="Lipovsky A."/>
            <person name="Liu X."/>
            <person name="Liu J."/>
            <person name="Liu S."/>
            <person name="Lokyitsang T."/>
            <person name="Lokyitsang Y."/>
            <person name="Lubonja R."/>
            <person name="Lui A."/>
            <person name="MacDonald P."/>
            <person name="Magnisalis V."/>
            <person name="Maru K."/>
            <person name="Matthews C."/>
            <person name="McCusker W."/>
            <person name="McDonough S."/>
            <person name="Mehta T."/>
            <person name="Meldrim J."/>
            <person name="Meneus L."/>
            <person name="Mihai O."/>
            <person name="Mihalev A."/>
            <person name="Mihova T."/>
            <person name="Mittelman R."/>
            <person name="Mlenga V."/>
            <person name="Montmayeur A."/>
            <person name="Mulrain L."/>
            <person name="Navidi A."/>
            <person name="Naylor J."/>
            <person name="Negash T."/>
            <person name="Nguyen T."/>
            <person name="Nguyen N."/>
            <person name="Nicol R."/>
            <person name="Norbu C."/>
            <person name="Norbu N."/>
            <person name="Novod N."/>
            <person name="O'Neill B."/>
            <person name="Osman S."/>
            <person name="Markiewicz E."/>
            <person name="Oyono O.L."/>
            <person name="Patti C."/>
            <person name="Phunkhang P."/>
            <person name="Pierre F."/>
            <person name="Priest M."/>
            <person name="Raghuraman S."/>
            <person name="Rege F."/>
            <person name="Reyes R."/>
            <person name="Rise C."/>
            <person name="Rogov P."/>
            <person name="Ross K."/>
            <person name="Ryan E."/>
            <person name="Settipalli S."/>
            <person name="Shea T."/>
            <person name="Sherpa N."/>
            <person name="Shi L."/>
            <person name="Shih D."/>
            <person name="Sparrow T."/>
            <person name="Spaulding J."/>
            <person name="Stalker J."/>
            <person name="Stange-Thomann N."/>
            <person name="Stavropoulos S."/>
            <person name="Stone C."/>
            <person name="Strader C."/>
            <person name="Tesfaye S."/>
            <person name="Thomson T."/>
            <person name="Thoulutsang Y."/>
            <person name="Thoulutsang D."/>
            <person name="Topham K."/>
            <person name="Topping I."/>
            <person name="Tsamla T."/>
            <person name="Vassiliev H."/>
            <person name="Vo A."/>
            <person name="Wangchuk T."/>
            <person name="Wangdi T."/>
            <person name="Weiand M."/>
            <person name="Wilkinson J."/>
            <person name="Wilson A."/>
            <person name="Yadav S."/>
            <person name="Young G."/>
            <person name="Yu Q."/>
            <person name="Zembek L."/>
            <person name="Zhong D."/>
            <person name="Zimmer A."/>
            <person name="Zwirko Z."/>
            <person name="Jaffe D.B."/>
            <person name="Alvarez P."/>
            <person name="Brockman W."/>
            <person name="Butler J."/>
            <person name="Chin C."/>
            <person name="Gnerre S."/>
            <person name="Grabherr M."/>
            <person name="Kleber M."/>
            <person name="Mauceli E."/>
            <person name="MacCallum I."/>
        </authorList>
    </citation>
    <scope>NUCLEOTIDE SEQUENCE [LARGE SCALE GENOMIC DNA]</scope>
    <source>
        <strain evidence="3">Tucson 14024-0371.13</strain>
    </source>
</reference>
<sequence length="88" mass="9683">MAKFAVIFLFFALFAVAMAASVPKQEPNPIADGFQKVLDDAAKFLNENFNEAKFAEFQKTVQETGKQVLEAVKKGSQTVNDNIQKAQA</sequence>
<keyword evidence="3" id="KW-1185">Reference proteome</keyword>
<dbReference type="FunCoup" id="B3M5E0">
    <property type="interactions" value="21"/>
</dbReference>
<gene>
    <name evidence="2" type="primary">Dana\GF24420</name>
    <name evidence="2" type="synonym">dana_GLEANR_9142</name>
    <name evidence="2" type="ORF">GF24420</name>
</gene>
<dbReference type="GeneID" id="6507053"/>
<dbReference type="InParanoid" id="B3M5E0"/>
<dbReference type="KEGG" id="dan:6507053"/>
<name>B3M5E0_DROAN</name>
<proteinExistence type="predicted"/>
<dbReference type="OMA" id="FNFQIAM"/>
<accession>B3M5E0</accession>
<keyword evidence="1" id="KW-0732">Signal</keyword>
<dbReference type="AlphaFoldDB" id="B3M5E0"/>
<feature type="chain" id="PRO_5002792063" description="Neuropeptide-like 2" evidence="1">
    <location>
        <begin position="20"/>
        <end position="88"/>
    </location>
</feature>